<keyword evidence="1 4" id="KW-0349">Heme</keyword>
<dbReference type="Gene3D" id="1.10.760.10">
    <property type="entry name" value="Cytochrome c-like domain"/>
    <property type="match status" value="1"/>
</dbReference>
<evidence type="ECO:0000313" key="8">
    <source>
        <dbReference type="EMBL" id="PYF04287.1"/>
    </source>
</evidence>
<keyword evidence="6" id="KW-1133">Transmembrane helix</keyword>
<keyword evidence="6" id="KW-0812">Transmembrane</keyword>
<dbReference type="EMBL" id="QJTJ01000024">
    <property type="protein sequence ID" value="PYF04287.1"/>
    <property type="molecule type" value="Genomic_DNA"/>
</dbReference>
<sequence length="120" mass="12108">MKNNPIIPYILIMAFGIGLIFFMSLEGAGNKEEIAAGHGEEATEEGATASEGAGGEELVSSCIGCHGGDLTGGMGPKIAGLDAEHIVDVLANGIEGSPMTPGLKTGSEAEAIAEYISSLE</sequence>
<feature type="transmembrane region" description="Helical" evidence="6">
    <location>
        <begin position="6"/>
        <end position="25"/>
    </location>
</feature>
<evidence type="ECO:0000256" key="6">
    <source>
        <dbReference type="SAM" id="Phobius"/>
    </source>
</evidence>
<evidence type="ECO:0000256" key="2">
    <source>
        <dbReference type="ARBA" id="ARBA00022723"/>
    </source>
</evidence>
<keyword evidence="9" id="KW-1185">Reference proteome</keyword>
<keyword evidence="3 4" id="KW-0408">Iron</keyword>
<keyword evidence="6" id="KW-0472">Membrane</keyword>
<evidence type="ECO:0000256" key="4">
    <source>
        <dbReference type="PROSITE-ProRule" id="PRU00433"/>
    </source>
</evidence>
<dbReference type="SUPFAM" id="SSF46626">
    <property type="entry name" value="Cytochrome c"/>
    <property type="match status" value="1"/>
</dbReference>
<evidence type="ECO:0000256" key="1">
    <source>
        <dbReference type="ARBA" id="ARBA00022617"/>
    </source>
</evidence>
<dbReference type="InterPro" id="IPR036909">
    <property type="entry name" value="Cyt_c-like_dom_sf"/>
</dbReference>
<feature type="region of interest" description="Disordered" evidence="5">
    <location>
        <begin position="34"/>
        <end position="54"/>
    </location>
</feature>
<evidence type="ECO:0000256" key="5">
    <source>
        <dbReference type="SAM" id="MobiDB-lite"/>
    </source>
</evidence>
<reference evidence="8 9" key="1">
    <citation type="submission" date="2018-06" db="EMBL/GenBank/DDBJ databases">
        <title>Genomic Encyclopedia of Archaeal and Bacterial Type Strains, Phase II (KMG-II): from individual species to whole genera.</title>
        <authorList>
            <person name="Goeker M."/>
        </authorList>
    </citation>
    <scope>NUCLEOTIDE SEQUENCE [LARGE SCALE GENOMIC DNA]</scope>
    <source>
        <strain evidence="8 9">KACC 16626</strain>
    </source>
</reference>
<gene>
    <name evidence="8" type="ORF">BJ095_12437</name>
</gene>
<dbReference type="RefSeq" id="WP_107935416.1">
    <property type="nucleotide sequence ID" value="NZ_PYWJ01000018.1"/>
</dbReference>
<dbReference type="InterPro" id="IPR009056">
    <property type="entry name" value="Cyt_c-like_dom"/>
</dbReference>
<feature type="domain" description="Cytochrome c" evidence="7">
    <location>
        <begin position="50"/>
        <end position="120"/>
    </location>
</feature>
<dbReference type="Proteomes" id="UP000247416">
    <property type="component" value="Unassembled WGS sequence"/>
</dbReference>
<protein>
    <submittedName>
        <fullName evidence="8">Cytochrome c550</fullName>
    </submittedName>
</protein>
<dbReference type="OrthoDB" id="7933886at2"/>
<dbReference type="GO" id="GO:0009055">
    <property type="term" value="F:electron transfer activity"/>
    <property type="evidence" value="ECO:0007669"/>
    <property type="project" value="InterPro"/>
</dbReference>
<keyword evidence="2 4" id="KW-0479">Metal-binding</keyword>
<proteinExistence type="predicted"/>
<evidence type="ECO:0000256" key="3">
    <source>
        <dbReference type="ARBA" id="ARBA00023004"/>
    </source>
</evidence>
<evidence type="ECO:0000259" key="7">
    <source>
        <dbReference type="PROSITE" id="PS51007"/>
    </source>
</evidence>
<evidence type="ECO:0000313" key="9">
    <source>
        <dbReference type="Proteomes" id="UP000247416"/>
    </source>
</evidence>
<dbReference type="GO" id="GO:0046872">
    <property type="term" value="F:metal ion binding"/>
    <property type="evidence" value="ECO:0007669"/>
    <property type="project" value="UniProtKB-KW"/>
</dbReference>
<organism evidence="8 9">
    <name type="scientific">Ureibacillus chungkukjangi</name>
    <dbReference type="NCBI Taxonomy" id="1202712"/>
    <lineage>
        <taxon>Bacteria</taxon>
        <taxon>Bacillati</taxon>
        <taxon>Bacillota</taxon>
        <taxon>Bacilli</taxon>
        <taxon>Bacillales</taxon>
        <taxon>Caryophanaceae</taxon>
        <taxon>Ureibacillus</taxon>
    </lineage>
</organism>
<dbReference type="GO" id="GO:0020037">
    <property type="term" value="F:heme binding"/>
    <property type="evidence" value="ECO:0007669"/>
    <property type="project" value="InterPro"/>
</dbReference>
<accession>A0A318TKD7</accession>
<name>A0A318TKD7_9BACL</name>
<comment type="caution">
    <text evidence="8">The sequence shown here is derived from an EMBL/GenBank/DDBJ whole genome shotgun (WGS) entry which is preliminary data.</text>
</comment>
<dbReference type="AlphaFoldDB" id="A0A318TKD7"/>
<dbReference type="Pfam" id="PF13442">
    <property type="entry name" value="Cytochrome_CBB3"/>
    <property type="match status" value="1"/>
</dbReference>
<dbReference type="PROSITE" id="PS51007">
    <property type="entry name" value="CYTC"/>
    <property type="match status" value="1"/>
</dbReference>